<dbReference type="Proteomes" id="UP000053558">
    <property type="component" value="Unassembled WGS sequence"/>
</dbReference>
<dbReference type="Gene3D" id="3.80.10.10">
    <property type="entry name" value="Ribonuclease Inhibitor"/>
    <property type="match status" value="1"/>
</dbReference>
<accession>A0A5M3MHV7</accession>
<dbReference type="GeneID" id="19205788"/>
<gene>
    <name evidence="1" type="ORF">CONPUDRAFT_167516</name>
</gene>
<dbReference type="EMBL" id="JH711582">
    <property type="protein sequence ID" value="EIW78520.1"/>
    <property type="molecule type" value="Genomic_DNA"/>
</dbReference>
<evidence type="ECO:0000313" key="2">
    <source>
        <dbReference type="Proteomes" id="UP000053558"/>
    </source>
</evidence>
<dbReference type="RefSeq" id="XP_007771539.1">
    <property type="nucleotide sequence ID" value="XM_007773349.1"/>
</dbReference>
<reference evidence="2" key="1">
    <citation type="journal article" date="2012" name="Science">
        <title>The Paleozoic origin of enzymatic lignin decomposition reconstructed from 31 fungal genomes.</title>
        <authorList>
            <person name="Floudas D."/>
            <person name="Binder M."/>
            <person name="Riley R."/>
            <person name="Barry K."/>
            <person name="Blanchette R.A."/>
            <person name="Henrissat B."/>
            <person name="Martinez A.T."/>
            <person name="Otillar R."/>
            <person name="Spatafora J.W."/>
            <person name="Yadav J.S."/>
            <person name="Aerts A."/>
            <person name="Benoit I."/>
            <person name="Boyd A."/>
            <person name="Carlson A."/>
            <person name="Copeland A."/>
            <person name="Coutinho P.M."/>
            <person name="de Vries R.P."/>
            <person name="Ferreira P."/>
            <person name="Findley K."/>
            <person name="Foster B."/>
            <person name="Gaskell J."/>
            <person name="Glotzer D."/>
            <person name="Gorecki P."/>
            <person name="Heitman J."/>
            <person name="Hesse C."/>
            <person name="Hori C."/>
            <person name="Igarashi K."/>
            <person name="Jurgens J.A."/>
            <person name="Kallen N."/>
            <person name="Kersten P."/>
            <person name="Kohler A."/>
            <person name="Kuees U."/>
            <person name="Kumar T.K.A."/>
            <person name="Kuo A."/>
            <person name="LaButti K."/>
            <person name="Larrondo L.F."/>
            <person name="Lindquist E."/>
            <person name="Ling A."/>
            <person name="Lombard V."/>
            <person name="Lucas S."/>
            <person name="Lundell T."/>
            <person name="Martin R."/>
            <person name="McLaughlin D.J."/>
            <person name="Morgenstern I."/>
            <person name="Morin E."/>
            <person name="Murat C."/>
            <person name="Nagy L.G."/>
            <person name="Nolan M."/>
            <person name="Ohm R.A."/>
            <person name="Patyshakuliyeva A."/>
            <person name="Rokas A."/>
            <person name="Ruiz-Duenas F.J."/>
            <person name="Sabat G."/>
            <person name="Salamov A."/>
            <person name="Samejima M."/>
            <person name="Schmutz J."/>
            <person name="Slot J.C."/>
            <person name="St John F."/>
            <person name="Stenlid J."/>
            <person name="Sun H."/>
            <person name="Sun S."/>
            <person name="Syed K."/>
            <person name="Tsang A."/>
            <person name="Wiebenga A."/>
            <person name="Young D."/>
            <person name="Pisabarro A."/>
            <person name="Eastwood D.C."/>
            <person name="Martin F."/>
            <person name="Cullen D."/>
            <person name="Grigoriev I.V."/>
            <person name="Hibbett D.S."/>
        </authorList>
    </citation>
    <scope>NUCLEOTIDE SEQUENCE [LARGE SCALE GENOMIC DNA]</scope>
    <source>
        <strain evidence="2">RWD-64-598 SS2</strain>
    </source>
</reference>
<protein>
    <recommendedName>
        <fullName evidence="3">F-box domain-containing protein</fullName>
    </recommendedName>
</protein>
<sequence>MHPALRLDEVVSIIARQGLSNGDLAVLARVSRSFTSHALDVLWYELYSMIPLLQCLPPHLVRVESQKADEVTLNCTSARPFTTADWDVFLKYARRVVHLHGASSNLRRPVTIARGEPILMKWDVDQSVFELLCNAPCPRPLLPKLRQLRWTDSTAQNVIWFLRFLLGPSVTELAFHTSSLDVPVLSLVSIIPTLCPSMKYFSWLNTAKLSNYAIRVSSDVACAWDGLRELTCPAISSHSLHRLSSLTFLEDLSINLAEPFPEKLNLSPDSVAFPSLYRLALSSIPYCSLAHLANYVKQMTLYPSGLTLRASSGSENEFTELLEVLSSDSGHEGLEYLRIFEFDTDPMPGVHQLLTNPMLRPVSRLKNMTDLTIDTDRGVMLDDAGILELVVGLPGLCTLSINEQNGWRTRPFAVPLVTMQGLRQIVTHLHDLERLAIAINAESSVIAEDDLKAAARESTHRNIDWNFSLNLLDSRVGSDNMSIVAAFLSDMFYNFQEFEFWSFMGLQSLDMVQDLEIVHEARVQTFRWSQVQSLVKVMQEIRRQEKARWTKGLNSS</sequence>
<keyword evidence="2" id="KW-1185">Reference proteome</keyword>
<comment type="caution">
    <text evidence="1">The sequence shown here is derived from an EMBL/GenBank/DDBJ whole genome shotgun (WGS) entry which is preliminary data.</text>
</comment>
<proteinExistence type="predicted"/>
<name>A0A5M3MHV7_CONPW</name>
<dbReference type="InterPro" id="IPR032675">
    <property type="entry name" value="LRR_dom_sf"/>
</dbReference>
<evidence type="ECO:0008006" key="3">
    <source>
        <dbReference type="Google" id="ProtNLM"/>
    </source>
</evidence>
<evidence type="ECO:0000313" key="1">
    <source>
        <dbReference type="EMBL" id="EIW78520.1"/>
    </source>
</evidence>
<dbReference type="AlphaFoldDB" id="A0A5M3MHV7"/>
<dbReference type="KEGG" id="cput:CONPUDRAFT_167516"/>
<dbReference type="OrthoDB" id="3543113at2759"/>
<organism evidence="1 2">
    <name type="scientific">Coniophora puteana (strain RWD-64-598)</name>
    <name type="common">Brown rot fungus</name>
    <dbReference type="NCBI Taxonomy" id="741705"/>
    <lineage>
        <taxon>Eukaryota</taxon>
        <taxon>Fungi</taxon>
        <taxon>Dikarya</taxon>
        <taxon>Basidiomycota</taxon>
        <taxon>Agaricomycotina</taxon>
        <taxon>Agaricomycetes</taxon>
        <taxon>Agaricomycetidae</taxon>
        <taxon>Boletales</taxon>
        <taxon>Coniophorineae</taxon>
        <taxon>Coniophoraceae</taxon>
        <taxon>Coniophora</taxon>
    </lineage>
</organism>